<evidence type="ECO:0000313" key="16">
    <source>
        <dbReference type="Proteomes" id="UP000094795"/>
    </source>
</evidence>
<reference evidence="15 16" key="1">
    <citation type="submission" date="2015-12" db="EMBL/GenBank/DDBJ databases">
        <authorList>
            <person name="Shamseldin A."/>
            <person name="Moawad H."/>
            <person name="Abd El-Rahim W.M."/>
            <person name="Sadowsky M.J."/>
        </authorList>
    </citation>
    <scope>NUCLEOTIDE SEQUENCE [LARGE SCALE GENOMIC DNA]</scope>
    <source>
        <strain evidence="15 16">JC234</strain>
    </source>
</reference>
<evidence type="ECO:0000313" key="15">
    <source>
        <dbReference type="EMBL" id="OCW57340.1"/>
    </source>
</evidence>
<dbReference type="EMBL" id="LQZT01000017">
    <property type="protein sequence ID" value="OCW57340.1"/>
    <property type="molecule type" value="Genomic_DNA"/>
</dbReference>
<proteinExistence type="inferred from homology"/>
<keyword evidence="10 14" id="KW-0560">Oxidoreductase</keyword>
<dbReference type="Pfam" id="PF03653">
    <property type="entry name" value="UPF0093"/>
    <property type="match status" value="1"/>
</dbReference>
<dbReference type="GO" id="GO:0046872">
    <property type="term" value="F:metal ion binding"/>
    <property type="evidence" value="ECO:0007669"/>
    <property type="project" value="UniProtKB-UniRule"/>
</dbReference>
<keyword evidence="8 14" id="KW-0479">Metal-binding</keyword>
<comment type="function">
    <text evidence="14">Catalyzes the oxidation of protoporphyrinogen IX to protoporphyrin IX.</text>
</comment>
<keyword evidence="6 14" id="KW-0349">Heme</keyword>
<dbReference type="GO" id="GO:0005886">
    <property type="term" value="C:plasma membrane"/>
    <property type="evidence" value="ECO:0007669"/>
    <property type="project" value="UniProtKB-SubCell"/>
</dbReference>
<dbReference type="GO" id="GO:0070818">
    <property type="term" value="F:protoporphyrinogen oxidase activity"/>
    <property type="evidence" value="ECO:0007669"/>
    <property type="project" value="UniProtKB-UniRule"/>
</dbReference>
<comment type="subunit">
    <text evidence="14">Homodimer.</text>
</comment>
<evidence type="ECO:0000256" key="1">
    <source>
        <dbReference type="ARBA" id="ARBA00004651"/>
    </source>
</evidence>
<keyword evidence="9 14" id="KW-1133">Transmembrane helix</keyword>
<dbReference type="OrthoDB" id="9800824at2"/>
<dbReference type="HAMAP" id="MF_02239">
    <property type="entry name" value="HemJ"/>
    <property type="match status" value="1"/>
</dbReference>
<keyword evidence="7 14" id="KW-0812">Transmembrane</keyword>
<keyword evidence="11 14" id="KW-0408">Iron</keyword>
<evidence type="ECO:0000256" key="8">
    <source>
        <dbReference type="ARBA" id="ARBA00022723"/>
    </source>
</evidence>
<organism evidence="15 16">
    <name type="scientific">Hoeflea olei</name>
    <dbReference type="NCBI Taxonomy" id="1480615"/>
    <lineage>
        <taxon>Bacteria</taxon>
        <taxon>Pseudomonadati</taxon>
        <taxon>Pseudomonadota</taxon>
        <taxon>Alphaproteobacteria</taxon>
        <taxon>Hyphomicrobiales</taxon>
        <taxon>Rhizobiaceae</taxon>
        <taxon>Hoeflea</taxon>
    </lineage>
</organism>
<dbReference type="AlphaFoldDB" id="A0A1C1YVG3"/>
<sequence length="181" mass="20479">MSVDKATSQSEGGKARSKAYFSIAVVVFIAALAWWMDPPWLYEWLKVLHVIAVISWMVGLFYLPRLFVYHADAEAGGEPATTFVVMEQRLVKVIMAPAMMVSWTVGLWLAWSGFGFYGTWLWIKIAGVVGLTVFHVFLSRSARRFAAGENRMTARQWRMANEVPTLLMILVVIMVIIKPFS</sequence>
<dbReference type="NCBIfam" id="TIGR00701">
    <property type="entry name" value="protoporphyrinogen oxidase HemJ"/>
    <property type="match status" value="1"/>
</dbReference>
<comment type="catalytic activity">
    <reaction evidence="13 14">
        <text>protoporphyrinogen IX + 3 A = protoporphyrin IX + 3 AH2</text>
        <dbReference type="Rhea" id="RHEA:62000"/>
        <dbReference type="ChEBI" id="CHEBI:13193"/>
        <dbReference type="ChEBI" id="CHEBI:17499"/>
        <dbReference type="ChEBI" id="CHEBI:57306"/>
        <dbReference type="ChEBI" id="CHEBI:57307"/>
    </reaction>
</comment>
<protein>
    <recommendedName>
        <fullName evidence="4 14">Protoporphyrinogen IX oxidase</fullName>
        <shortName evidence="14">PPO</shortName>
        <ecNumber evidence="14">1.3.99.-</ecNumber>
    </recommendedName>
</protein>
<evidence type="ECO:0000256" key="6">
    <source>
        <dbReference type="ARBA" id="ARBA00022617"/>
    </source>
</evidence>
<dbReference type="RefSeq" id="WP_066179360.1">
    <property type="nucleotide sequence ID" value="NZ_LQZT01000017.1"/>
</dbReference>
<evidence type="ECO:0000256" key="11">
    <source>
        <dbReference type="ARBA" id="ARBA00023004"/>
    </source>
</evidence>
<feature type="binding site" description="axial binding residue" evidence="14">
    <location>
        <position position="49"/>
    </location>
    <ligand>
        <name>heme</name>
        <dbReference type="ChEBI" id="CHEBI:30413"/>
    </ligand>
    <ligandPart>
        <name>Fe</name>
        <dbReference type="ChEBI" id="CHEBI:18248"/>
    </ligandPart>
</feature>
<evidence type="ECO:0000256" key="12">
    <source>
        <dbReference type="ARBA" id="ARBA00023136"/>
    </source>
</evidence>
<comment type="similarity">
    <text evidence="3 14">Belongs to the HemJ family.</text>
</comment>
<feature type="transmembrane region" description="Helical" evidence="14">
    <location>
        <begin position="90"/>
        <end position="111"/>
    </location>
</feature>
<evidence type="ECO:0000256" key="13">
    <source>
        <dbReference type="ARBA" id="ARBA00048390"/>
    </source>
</evidence>
<evidence type="ECO:0000256" key="2">
    <source>
        <dbReference type="ARBA" id="ARBA00005073"/>
    </source>
</evidence>
<dbReference type="STRING" id="1480615.AWJ14_15625"/>
<comment type="cofactor">
    <cofactor evidence="14">
        <name>heme b</name>
        <dbReference type="ChEBI" id="CHEBI:60344"/>
    </cofactor>
    <text evidence="14">Binds 1 heme b (iron(II)-protoporphyrin IX) group per subunit.</text>
</comment>
<feature type="transmembrane region" description="Helical" evidence="14">
    <location>
        <begin position="48"/>
        <end position="69"/>
    </location>
</feature>
<evidence type="ECO:0000256" key="3">
    <source>
        <dbReference type="ARBA" id="ARBA00006501"/>
    </source>
</evidence>
<evidence type="ECO:0000256" key="9">
    <source>
        <dbReference type="ARBA" id="ARBA00022989"/>
    </source>
</evidence>
<dbReference type="InterPro" id="IPR005265">
    <property type="entry name" value="HemJ-like"/>
</dbReference>
<feature type="binding site" description="axial binding residue" evidence="14">
    <location>
        <position position="124"/>
    </location>
    <ligand>
        <name>heme</name>
        <dbReference type="ChEBI" id="CHEBI:30413"/>
    </ligand>
    <ligandPart>
        <name>Fe</name>
        <dbReference type="ChEBI" id="CHEBI:18248"/>
    </ligandPart>
</feature>
<dbReference type="EC" id="1.3.99.-" evidence="14"/>
<evidence type="ECO:0000256" key="14">
    <source>
        <dbReference type="HAMAP-Rule" id="MF_02239"/>
    </source>
</evidence>
<evidence type="ECO:0000256" key="4">
    <source>
        <dbReference type="ARBA" id="ARBA00017504"/>
    </source>
</evidence>
<keyword evidence="16" id="KW-1185">Reference proteome</keyword>
<keyword evidence="5 14" id="KW-1003">Cell membrane</keyword>
<dbReference type="PANTHER" id="PTHR40255">
    <property type="entry name" value="UPF0093 MEMBRANE PROTEIN SLR1790"/>
    <property type="match status" value="1"/>
</dbReference>
<comment type="caution">
    <text evidence="15">The sequence shown here is derived from an EMBL/GenBank/DDBJ whole genome shotgun (WGS) entry which is preliminary data.</text>
</comment>
<dbReference type="UniPathway" id="UPA00251">
    <property type="reaction ID" value="UER00324"/>
</dbReference>
<feature type="transmembrane region" description="Helical" evidence="14">
    <location>
        <begin position="117"/>
        <end position="138"/>
    </location>
</feature>
<gene>
    <name evidence="15" type="ORF">AWJ14_15625</name>
</gene>
<accession>A0A1C1YVG3</accession>
<comment type="subcellular location">
    <subcellularLocation>
        <location evidence="1 14">Cell membrane</location>
        <topology evidence="1 14">Multi-pass membrane protein</topology>
    </subcellularLocation>
</comment>
<keyword evidence="12 14" id="KW-0472">Membrane</keyword>
<evidence type="ECO:0000256" key="5">
    <source>
        <dbReference type="ARBA" id="ARBA00022475"/>
    </source>
</evidence>
<evidence type="ECO:0000256" key="10">
    <source>
        <dbReference type="ARBA" id="ARBA00023002"/>
    </source>
</evidence>
<name>A0A1C1YVG3_9HYPH</name>
<dbReference type="GO" id="GO:0006782">
    <property type="term" value="P:protoporphyrinogen IX biosynthetic process"/>
    <property type="evidence" value="ECO:0007669"/>
    <property type="project" value="UniProtKB-UniRule"/>
</dbReference>
<dbReference type="Proteomes" id="UP000094795">
    <property type="component" value="Unassembled WGS sequence"/>
</dbReference>
<evidence type="ECO:0000256" key="7">
    <source>
        <dbReference type="ARBA" id="ARBA00022692"/>
    </source>
</evidence>
<dbReference type="PANTHER" id="PTHR40255:SF1">
    <property type="entry name" value="PROTOPORPHYRINOGEN IX OXIDASE"/>
    <property type="match status" value="1"/>
</dbReference>
<feature type="transmembrane region" description="Helical" evidence="14">
    <location>
        <begin position="20"/>
        <end position="36"/>
    </location>
</feature>
<comment type="pathway">
    <text evidence="2 14">Porphyrin-containing compound metabolism; protoporphyrin-IX biosynthesis; protoporphyrin-IX from protoporphyrinogen-IX: step 1/1.</text>
</comment>
<feature type="transmembrane region" description="Helical" evidence="14">
    <location>
        <begin position="159"/>
        <end position="177"/>
    </location>
</feature>